<dbReference type="GO" id="GO:0006313">
    <property type="term" value="P:DNA transposition"/>
    <property type="evidence" value="ECO:0007669"/>
    <property type="project" value="InterPro"/>
</dbReference>
<name>E0XW34_9PROT</name>
<dbReference type="InterPro" id="IPR009057">
    <property type="entry name" value="Homeodomain-like_sf"/>
</dbReference>
<dbReference type="SUPFAM" id="SSF46689">
    <property type="entry name" value="Homeodomain-like"/>
    <property type="match status" value="1"/>
</dbReference>
<accession>E0XW34</accession>
<dbReference type="AlphaFoldDB" id="E0XW34"/>
<keyword evidence="1" id="KW-0175">Coiled coil</keyword>
<dbReference type="PANTHER" id="PTHR33215:SF13">
    <property type="entry name" value="PROTEIN DISTAL ANTENNA"/>
    <property type="match status" value="1"/>
</dbReference>
<evidence type="ECO:0000256" key="1">
    <source>
        <dbReference type="SAM" id="Coils"/>
    </source>
</evidence>
<feature type="coiled-coil region" evidence="1">
    <location>
        <begin position="59"/>
        <end position="86"/>
    </location>
</feature>
<organism evidence="2">
    <name type="scientific">uncultured Rhodospirillales bacterium HF4000_24M03</name>
    <dbReference type="NCBI Taxonomy" id="710788"/>
    <lineage>
        <taxon>Bacteria</taxon>
        <taxon>Pseudomonadati</taxon>
        <taxon>Pseudomonadota</taxon>
        <taxon>Alphaproteobacteria</taxon>
        <taxon>Rhodospirillales</taxon>
        <taxon>environmental samples</taxon>
    </lineage>
</organism>
<dbReference type="Gene3D" id="1.10.10.60">
    <property type="entry name" value="Homeodomain-like"/>
    <property type="match status" value="1"/>
</dbReference>
<dbReference type="GO" id="GO:0003677">
    <property type="term" value="F:DNA binding"/>
    <property type="evidence" value="ECO:0007669"/>
    <property type="project" value="InterPro"/>
</dbReference>
<sequence length="95" mass="11023">MTRSARRRFTDDFKQEAVRLTLTSGRTIKQVADDLGIGLSTLTRWRGKHIEADLLSGPHDDVEKELARLRKENNLLRQERDLLKKATAFFARESR</sequence>
<evidence type="ECO:0000313" key="2">
    <source>
        <dbReference type="EMBL" id="ADI18625.1"/>
    </source>
</evidence>
<proteinExistence type="predicted"/>
<reference evidence="2" key="1">
    <citation type="journal article" date="2011" name="Environ. Microbiol.">
        <title>Time-series analyses of Monterey Bay coastal microbial picoplankton using a 'genome proxy' microarray.</title>
        <authorList>
            <person name="Rich V.I."/>
            <person name="Pham V.D."/>
            <person name="Eppley J."/>
            <person name="Shi Y."/>
            <person name="DeLong E.F."/>
        </authorList>
    </citation>
    <scope>NUCLEOTIDE SEQUENCE</scope>
</reference>
<dbReference type="GO" id="GO:0004803">
    <property type="term" value="F:transposase activity"/>
    <property type="evidence" value="ECO:0007669"/>
    <property type="project" value="InterPro"/>
</dbReference>
<dbReference type="Pfam" id="PF01527">
    <property type="entry name" value="HTH_Tnp_1"/>
    <property type="match status" value="1"/>
</dbReference>
<dbReference type="InterPro" id="IPR051839">
    <property type="entry name" value="RD_transcriptional_regulator"/>
</dbReference>
<dbReference type="EMBL" id="GU474895">
    <property type="protein sequence ID" value="ADI18625.1"/>
    <property type="molecule type" value="Genomic_DNA"/>
</dbReference>
<dbReference type="PANTHER" id="PTHR33215">
    <property type="entry name" value="PROTEIN DISTAL ANTENNA"/>
    <property type="match status" value="1"/>
</dbReference>
<dbReference type="InterPro" id="IPR002514">
    <property type="entry name" value="Transposase_8"/>
</dbReference>
<protein>
    <submittedName>
        <fullName evidence="2">Transposase and inactivated derivatives</fullName>
    </submittedName>
</protein>